<dbReference type="STRING" id="657387.BH688_09445"/>
<dbReference type="OrthoDB" id="5405464at2"/>
<organism evidence="1 2">
    <name type="scientific">Kushneria phosphatilytica</name>
    <dbReference type="NCBI Taxonomy" id="657387"/>
    <lineage>
        <taxon>Bacteria</taxon>
        <taxon>Pseudomonadati</taxon>
        <taxon>Pseudomonadota</taxon>
        <taxon>Gammaproteobacteria</taxon>
        <taxon>Oceanospirillales</taxon>
        <taxon>Halomonadaceae</taxon>
        <taxon>Kushneria</taxon>
    </lineage>
</organism>
<accession>A0A1S1NX62</accession>
<reference evidence="1 2" key="1">
    <citation type="submission" date="2019-08" db="EMBL/GenBank/DDBJ databases">
        <title>Complete genome sequence of Kushneria sp. YCWA18, a halophilic phosphate-solubilizing bacterium isolated from Daqiao saltern in China.</title>
        <authorList>
            <person name="Du G.-X."/>
            <person name="Qu L.-Y."/>
        </authorList>
    </citation>
    <scope>NUCLEOTIDE SEQUENCE [LARGE SCALE GENOMIC DNA]</scope>
    <source>
        <strain evidence="1 2">YCWA18</strain>
    </source>
</reference>
<dbReference type="AlphaFoldDB" id="A0A1S1NX62"/>
<sequence length="129" mass="15133">MPETFEHNSAQSHGDTPEQAHQRVMARIVYLLYLISLVALITGVIGAAMAWWYRRQCREQWLDDHYRFQIRTFWIGALYTLASVVISLIPPFNLLAGLALFLWFAVRAIRGWISLERRRSPEAIDSWLW</sequence>
<dbReference type="KEGG" id="kuy:FY550_12225"/>
<proteinExistence type="predicted"/>
<dbReference type="RefSeq" id="WP_070978745.1">
    <property type="nucleotide sequence ID" value="NZ_CP043420.1"/>
</dbReference>
<name>A0A1S1NX62_9GAMM</name>
<dbReference type="Proteomes" id="UP000322553">
    <property type="component" value="Chromosome"/>
</dbReference>
<dbReference type="EMBL" id="CP043420">
    <property type="protein sequence ID" value="QEL11827.1"/>
    <property type="molecule type" value="Genomic_DNA"/>
</dbReference>
<evidence type="ECO:0000313" key="2">
    <source>
        <dbReference type="Proteomes" id="UP000322553"/>
    </source>
</evidence>
<gene>
    <name evidence="1" type="ORF">FY550_12225</name>
</gene>
<keyword evidence="2" id="KW-1185">Reference proteome</keyword>
<evidence type="ECO:0000313" key="1">
    <source>
        <dbReference type="EMBL" id="QEL11827.1"/>
    </source>
</evidence>
<protein>
    <submittedName>
        <fullName evidence="1">Uncharacterized protein</fullName>
    </submittedName>
</protein>